<dbReference type="EMBL" id="NXLX01000001">
    <property type="protein sequence ID" value="RDU74493.1"/>
    <property type="molecule type" value="Genomic_DNA"/>
</dbReference>
<dbReference type="Gene3D" id="3.40.30.10">
    <property type="entry name" value="Glutaredoxin"/>
    <property type="match status" value="1"/>
</dbReference>
<dbReference type="OrthoDB" id="5366120at2"/>
<accession>A0A3D8JAE8</accession>
<dbReference type="PROSITE" id="PS51257">
    <property type="entry name" value="PROKAR_LIPOPROTEIN"/>
    <property type="match status" value="1"/>
</dbReference>
<dbReference type="InterPro" id="IPR041737">
    <property type="entry name" value="SoxW"/>
</dbReference>
<dbReference type="RefSeq" id="WP_115578202.1">
    <property type="nucleotide sequence ID" value="NZ_NXLX01000001.1"/>
</dbReference>
<dbReference type="SUPFAM" id="SSF52833">
    <property type="entry name" value="Thioredoxin-like"/>
    <property type="match status" value="1"/>
</dbReference>
<dbReference type="InterPro" id="IPR036249">
    <property type="entry name" value="Thioredoxin-like_sf"/>
</dbReference>
<reference evidence="2 3" key="1">
    <citation type="submission" date="2018-04" db="EMBL/GenBank/DDBJ databases">
        <title>Novel Campyloabacter and Helicobacter Species and Strains.</title>
        <authorList>
            <person name="Mannion A.J."/>
            <person name="Shen Z."/>
            <person name="Fox J.G."/>
        </authorList>
    </citation>
    <scope>NUCLEOTIDE SEQUENCE [LARGE SCALE GENOMIC DNA]</scope>
    <source>
        <strain evidence="2 3">MIT 04-9362</strain>
    </source>
</reference>
<evidence type="ECO:0000313" key="2">
    <source>
        <dbReference type="EMBL" id="RDU74493.1"/>
    </source>
</evidence>
<feature type="domain" description="Thioredoxin-like fold" evidence="1">
    <location>
        <begin position="63"/>
        <end position="174"/>
    </location>
</feature>
<protein>
    <submittedName>
        <fullName evidence="2">Thiol:disulfide interchange protein</fullName>
    </submittedName>
</protein>
<dbReference type="Pfam" id="PF13098">
    <property type="entry name" value="Thioredoxin_2"/>
    <property type="match status" value="1"/>
</dbReference>
<proteinExistence type="predicted"/>
<comment type="caution">
    <text evidence="2">The sequence shown here is derived from an EMBL/GenBank/DDBJ whole genome shotgun (WGS) entry which is preliminary data.</text>
</comment>
<name>A0A3D8JAE8_9HELI</name>
<dbReference type="Proteomes" id="UP000256695">
    <property type="component" value="Unassembled WGS sequence"/>
</dbReference>
<dbReference type="InterPro" id="IPR012336">
    <property type="entry name" value="Thioredoxin-like_fold"/>
</dbReference>
<evidence type="ECO:0000313" key="3">
    <source>
        <dbReference type="Proteomes" id="UP000256695"/>
    </source>
</evidence>
<gene>
    <name evidence="2" type="ORF">CQA57_00115</name>
</gene>
<sequence>MKKIALVLLCLGLFFGCKDQGIDSQSFSSGNEVSLETQQLSQDMDKKSYEGLEDIFKDTSLIETNNKYLLMIFGKNNCKYCDKLKDEIKRSNRVKEYIKENFSAYYVNISYDKKHHLAFIDKKEIKQADVATSQLADGIYKVFSTPTIIFGDKDGKTIFEIPGYVPEERFYKTLEFIVSNKWQKGRSDKERLKILQDFIEGK</sequence>
<keyword evidence="3" id="KW-1185">Reference proteome</keyword>
<dbReference type="CDD" id="cd02951">
    <property type="entry name" value="SoxW"/>
    <property type="match status" value="1"/>
</dbReference>
<organism evidence="2 3">
    <name type="scientific">Helicobacter anseris</name>
    <dbReference type="NCBI Taxonomy" id="375926"/>
    <lineage>
        <taxon>Bacteria</taxon>
        <taxon>Pseudomonadati</taxon>
        <taxon>Campylobacterota</taxon>
        <taxon>Epsilonproteobacteria</taxon>
        <taxon>Campylobacterales</taxon>
        <taxon>Helicobacteraceae</taxon>
        <taxon>Helicobacter</taxon>
    </lineage>
</organism>
<dbReference type="AlphaFoldDB" id="A0A3D8JAE8"/>
<evidence type="ECO:0000259" key="1">
    <source>
        <dbReference type="Pfam" id="PF13098"/>
    </source>
</evidence>